<dbReference type="Proteomes" id="UP000886796">
    <property type="component" value="Unassembled WGS sequence"/>
</dbReference>
<keyword evidence="2" id="KW-1133">Transmembrane helix</keyword>
<dbReference type="AlphaFoldDB" id="A0A9D0Z384"/>
<evidence type="ECO:0000313" key="4">
    <source>
        <dbReference type="Proteomes" id="UP000886796"/>
    </source>
</evidence>
<proteinExistence type="predicted"/>
<comment type="subcellular location">
    <subcellularLocation>
        <location evidence="1">Cell envelope</location>
    </subcellularLocation>
</comment>
<sequence>MDQQDLTPQQEPSPQEENVPKFRGLYRHVKISVKALDIIIVSCIAVIIITVAINLLNPGYTVTFNSLGGTDVAAVECQYGDLLTDVEPPTREGYTFGGWFRDAGCINPWNLETDTVSESLTLYALWIPQEPQ</sequence>
<evidence type="ECO:0000256" key="2">
    <source>
        <dbReference type="SAM" id="Phobius"/>
    </source>
</evidence>
<keyword evidence="2" id="KW-0472">Membrane</keyword>
<dbReference type="InterPro" id="IPR042229">
    <property type="entry name" value="Listeria/Bacterioides_rpt_sf"/>
</dbReference>
<dbReference type="InterPro" id="IPR013378">
    <property type="entry name" value="InlB-like_B-rpt"/>
</dbReference>
<feature type="transmembrane region" description="Helical" evidence="2">
    <location>
        <begin position="35"/>
        <end position="56"/>
    </location>
</feature>
<gene>
    <name evidence="3" type="ORF">IAB74_06565</name>
</gene>
<keyword evidence="2" id="KW-0812">Transmembrane</keyword>
<accession>A0A9D0Z384</accession>
<comment type="caution">
    <text evidence="3">The sequence shown here is derived from an EMBL/GenBank/DDBJ whole genome shotgun (WGS) entry which is preliminary data.</text>
</comment>
<dbReference type="GO" id="GO:0030313">
    <property type="term" value="C:cell envelope"/>
    <property type="evidence" value="ECO:0007669"/>
    <property type="project" value="UniProtKB-SubCell"/>
</dbReference>
<evidence type="ECO:0000313" key="3">
    <source>
        <dbReference type="EMBL" id="HIQ68153.1"/>
    </source>
</evidence>
<organism evidence="3 4">
    <name type="scientific">Candidatus Faecousia excrementigallinarum</name>
    <dbReference type="NCBI Taxonomy" id="2840806"/>
    <lineage>
        <taxon>Bacteria</taxon>
        <taxon>Bacillati</taxon>
        <taxon>Bacillota</taxon>
        <taxon>Clostridia</taxon>
        <taxon>Eubacteriales</taxon>
        <taxon>Oscillospiraceae</taxon>
        <taxon>Faecousia</taxon>
    </lineage>
</organism>
<protein>
    <submittedName>
        <fullName evidence="3">InlB B-repeat-containing protein</fullName>
    </submittedName>
</protein>
<name>A0A9D0Z384_9FIRM</name>
<evidence type="ECO:0000256" key="1">
    <source>
        <dbReference type="ARBA" id="ARBA00004196"/>
    </source>
</evidence>
<dbReference type="EMBL" id="DVFK01000088">
    <property type="protein sequence ID" value="HIQ68153.1"/>
    <property type="molecule type" value="Genomic_DNA"/>
</dbReference>
<reference evidence="3" key="1">
    <citation type="submission" date="2020-10" db="EMBL/GenBank/DDBJ databases">
        <authorList>
            <person name="Gilroy R."/>
        </authorList>
    </citation>
    <scope>NUCLEOTIDE SEQUENCE</scope>
    <source>
        <strain evidence="3">13361</strain>
    </source>
</reference>
<reference evidence="3" key="2">
    <citation type="journal article" date="2021" name="PeerJ">
        <title>Extensive microbial diversity within the chicken gut microbiome revealed by metagenomics and culture.</title>
        <authorList>
            <person name="Gilroy R."/>
            <person name="Ravi A."/>
            <person name="Getino M."/>
            <person name="Pursley I."/>
            <person name="Horton D.L."/>
            <person name="Alikhan N.F."/>
            <person name="Baker D."/>
            <person name="Gharbi K."/>
            <person name="Hall N."/>
            <person name="Watson M."/>
            <person name="Adriaenssens E.M."/>
            <person name="Foster-Nyarko E."/>
            <person name="Jarju S."/>
            <person name="Secka A."/>
            <person name="Antonio M."/>
            <person name="Oren A."/>
            <person name="Chaudhuri R.R."/>
            <person name="La Ragione R."/>
            <person name="Hildebrand F."/>
            <person name="Pallen M.J."/>
        </authorList>
    </citation>
    <scope>NUCLEOTIDE SEQUENCE</scope>
    <source>
        <strain evidence="3">13361</strain>
    </source>
</reference>
<dbReference type="Pfam" id="PF09479">
    <property type="entry name" value="Flg_new"/>
    <property type="match status" value="1"/>
</dbReference>
<dbReference type="Gene3D" id="2.60.40.4270">
    <property type="entry name" value="Listeria-Bacteroides repeat domain"/>
    <property type="match status" value="1"/>
</dbReference>
<dbReference type="NCBIfam" id="TIGR02543">
    <property type="entry name" value="List_Bact_rpt"/>
    <property type="match status" value="1"/>
</dbReference>